<evidence type="ECO:0000313" key="2">
    <source>
        <dbReference type="Proteomes" id="UP000595481"/>
    </source>
</evidence>
<dbReference type="GeneID" id="69550799"/>
<keyword evidence="2" id="KW-1185">Reference proteome</keyword>
<evidence type="ECO:0000313" key="1">
    <source>
        <dbReference type="EMBL" id="QQB21067.1"/>
    </source>
</evidence>
<dbReference type="Proteomes" id="UP000595481">
    <property type="component" value="Chromosome"/>
</dbReference>
<reference evidence="1 2" key="1">
    <citation type="submission" date="2020-12" db="EMBL/GenBank/DDBJ databases">
        <title>FDA dAtabase for Regulatory Grade micrObial Sequences (FDA-ARGOS): Supporting development and validation of Infectious Disease Dx tests.</title>
        <authorList>
            <person name="Sproer C."/>
            <person name="Gronow S."/>
            <person name="Severitt S."/>
            <person name="Schroder I."/>
            <person name="Tallon L."/>
            <person name="Sadzewicz L."/>
            <person name="Zhao X."/>
            <person name="Boylan J."/>
            <person name="Ott S."/>
            <person name="Bowen H."/>
            <person name="Vavikolanu K."/>
            <person name="Mehta A."/>
            <person name="Aluvathingal J."/>
            <person name="Nadendla S."/>
            <person name="Lowell S."/>
            <person name="Myers T."/>
            <person name="Yan Y."/>
            <person name="Sichtig H."/>
        </authorList>
    </citation>
    <scope>NUCLEOTIDE SEQUENCE [LARGE SCALE GENOMIC DNA]</scope>
    <source>
        <strain evidence="1 2">FDAARGOS_986</strain>
    </source>
</reference>
<accession>A0A7T4DPX3</accession>
<sequence>MAHHQILTDDELAMLRDLGSNQESHLLSGHLDGPMLGLLQKADNLVLEARFAGHQLRFPLTFTQREDGFIEPRLSAPVIRELGFARPRAWRLSQKARLRTEQGHYQVLSLSLNGLIVENMPLGMVADTQLNGELCLDEEEPLPLQGRLVRLIKSNPASATWAISFQMSESDIERLRHWLFQRHQDAFTEAYQAG</sequence>
<protein>
    <submittedName>
        <fullName evidence="1">PilZ domain-containing protein</fullName>
    </submittedName>
</protein>
<organism evidence="1 2">
    <name type="scientific">Aeromonas jandaei</name>
    <dbReference type="NCBI Taxonomy" id="650"/>
    <lineage>
        <taxon>Bacteria</taxon>
        <taxon>Pseudomonadati</taxon>
        <taxon>Pseudomonadota</taxon>
        <taxon>Gammaproteobacteria</taxon>
        <taxon>Aeromonadales</taxon>
        <taxon>Aeromonadaceae</taxon>
        <taxon>Aeromonas</taxon>
    </lineage>
</organism>
<proteinExistence type="predicted"/>
<dbReference type="EMBL" id="CP066092">
    <property type="protein sequence ID" value="QQB21067.1"/>
    <property type="molecule type" value="Genomic_DNA"/>
</dbReference>
<name>A0A7T4DPX3_AERJA</name>
<dbReference type="RefSeq" id="WP_042032161.1">
    <property type="nucleotide sequence ID" value="NZ_CAWMFX010000040.1"/>
</dbReference>
<gene>
    <name evidence="1" type="ORF">I6H43_05920</name>
</gene>